<dbReference type="STRING" id="656914.SAMN00017405_0505"/>
<evidence type="ECO:0000313" key="3">
    <source>
        <dbReference type="EMBL" id="SMB88652.1"/>
    </source>
</evidence>
<dbReference type="InterPro" id="IPR001296">
    <property type="entry name" value="Glyco_trans_1"/>
</dbReference>
<dbReference type="GO" id="GO:0009103">
    <property type="term" value="P:lipopolysaccharide biosynthetic process"/>
    <property type="evidence" value="ECO:0007669"/>
    <property type="project" value="TreeGrafter"/>
</dbReference>
<name>A0A1W1V5K3_DESTI</name>
<dbReference type="Proteomes" id="UP000192731">
    <property type="component" value="Unassembled WGS sequence"/>
</dbReference>
<dbReference type="AlphaFoldDB" id="A0A1W1V5K3"/>
<dbReference type="Pfam" id="PF00534">
    <property type="entry name" value="Glycos_transf_1"/>
    <property type="match status" value="1"/>
</dbReference>
<dbReference type="SUPFAM" id="SSF53756">
    <property type="entry name" value="UDP-Glycosyltransferase/glycogen phosphorylase"/>
    <property type="match status" value="1"/>
</dbReference>
<dbReference type="PANTHER" id="PTHR46401">
    <property type="entry name" value="GLYCOSYLTRANSFERASE WBBK-RELATED"/>
    <property type="match status" value="1"/>
</dbReference>
<evidence type="ECO:0000313" key="4">
    <source>
        <dbReference type="Proteomes" id="UP000192731"/>
    </source>
</evidence>
<dbReference type="EMBL" id="FWWT01000016">
    <property type="protein sequence ID" value="SMB88652.1"/>
    <property type="molecule type" value="Genomic_DNA"/>
</dbReference>
<sequence length="391" mass="45260">MKKYVIYIGTIFLPDKNAAAQRAIMISKLYKENGYTPIIIGACKDIDSSTAIVDTYANYFGFDTYSMAYPRSNVEWLKRLVDINPILKVIDEYGEKNIHSLVIMDYMSIALWKLMKYSKRMGIRFVIDTVDWFNKSEYRFPKNIIKDIDTSLRMRFIHKKANYMISISKYLYNYYKGKVENIVIIPSIADVRDCKWSQLSGYKENEFLTLGYAGDPGEKFERERLDWLIKIVSQMNKKDKKIKLLMAGVNKEKIANNLPHLKSIIDNDELIVFLGRIPHKDCLDMIATSDFSVIIRENTLVNLAGFPTKLSESYACSTPVITTPSSNISDYVINAQNGFLTKEISFESLKDLIEQLHELNSKSISEMHETTRRINRLKLTNFTKDIQKVIE</sequence>
<dbReference type="OrthoDB" id="9802525at2"/>
<dbReference type="GO" id="GO:0016757">
    <property type="term" value="F:glycosyltransferase activity"/>
    <property type="evidence" value="ECO:0007669"/>
    <property type="project" value="InterPro"/>
</dbReference>
<accession>A0A1W1V5K3</accession>
<protein>
    <submittedName>
        <fullName evidence="3">Glycosyltransferase involved in cell wall bisynthesis</fullName>
    </submittedName>
</protein>
<organism evidence="3 4">
    <name type="scientific">Desulfonispora thiosulfatigenes DSM 11270</name>
    <dbReference type="NCBI Taxonomy" id="656914"/>
    <lineage>
        <taxon>Bacteria</taxon>
        <taxon>Bacillati</taxon>
        <taxon>Bacillota</taxon>
        <taxon>Clostridia</taxon>
        <taxon>Eubacteriales</taxon>
        <taxon>Peptococcaceae</taxon>
        <taxon>Desulfonispora</taxon>
    </lineage>
</organism>
<proteinExistence type="predicted"/>
<dbReference type="PANTHER" id="PTHR46401:SF2">
    <property type="entry name" value="GLYCOSYLTRANSFERASE WBBK-RELATED"/>
    <property type="match status" value="1"/>
</dbReference>
<gene>
    <name evidence="3" type="ORF">SAMN00017405_0505</name>
</gene>
<evidence type="ECO:0000256" key="1">
    <source>
        <dbReference type="ARBA" id="ARBA00022679"/>
    </source>
</evidence>
<reference evidence="3 4" key="1">
    <citation type="submission" date="2017-04" db="EMBL/GenBank/DDBJ databases">
        <authorList>
            <person name="Afonso C.L."/>
            <person name="Miller P.J."/>
            <person name="Scott M.A."/>
            <person name="Spackman E."/>
            <person name="Goraichik I."/>
            <person name="Dimitrov K.M."/>
            <person name="Suarez D.L."/>
            <person name="Swayne D.E."/>
        </authorList>
    </citation>
    <scope>NUCLEOTIDE SEQUENCE [LARGE SCALE GENOMIC DNA]</scope>
    <source>
        <strain evidence="3 4">DSM 11270</strain>
    </source>
</reference>
<keyword evidence="4" id="KW-1185">Reference proteome</keyword>
<feature type="domain" description="Glycosyl transferase family 1" evidence="2">
    <location>
        <begin position="221"/>
        <end position="363"/>
    </location>
</feature>
<keyword evidence="1 3" id="KW-0808">Transferase</keyword>
<dbReference type="Gene3D" id="3.40.50.2000">
    <property type="entry name" value="Glycogen Phosphorylase B"/>
    <property type="match status" value="2"/>
</dbReference>
<dbReference type="RefSeq" id="WP_084052896.1">
    <property type="nucleotide sequence ID" value="NZ_FWWT01000016.1"/>
</dbReference>
<evidence type="ECO:0000259" key="2">
    <source>
        <dbReference type="Pfam" id="PF00534"/>
    </source>
</evidence>